<dbReference type="AlphaFoldDB" id="G2YR76"/>
<evidence type="ECO:0000313" key="3">
    <source>
        <dbReference type="Proteomes" id="UP000008177"/>
    </source>
</evidence>
<dbReference type="PANTHER" id="PTHR35910">
    <property type="entry name" value="2EXR DOMAIN-CONTAINING PROTEIN"/>
    <property type="match status" value="1"/>
</dbReference>
<dbReference type="InterPro" id="IPR045518">
    <property type="entry name" value="2EXR"/>
</dbReference>
<gene>
    <name evidence="2" type="ORF">BofuT4_P128240.1</name>
</gene>
<dbReference type="PANTHER" id="PTHR35910:SF6">
    <property type="entry name" value="2EXR DOMAIN-CONTAINING PROTEIN"/>
    <property type="match status" value="1"/>
</dbReference>
<proteinExistence type="predicted"/>
<sequence length="346" mass="38387">MPPKDKSRVTSGLVRALTNKWQAGGPSSNSQQADLSLLDALPDRNCSLSAQPAPAPALAVAINRWENRAMPTPAQQAVVGAPPRLTGSGFPDLPAELRIMIWELCIPEPQIIRVTDNAMRHNGSHSRQNPVVLHVNSESRAEALKHLARLFGGVNSNGYPEQFKYFNPTLDFVYFDGGSTRLFAFPPITLPPVADLTREAPHPQADNVVFLQLGEWQMNSAGPAAYFRNVECLRIQLVLSRSSGNLLTPAYARNTAGSQLFVRDIHHLMFADTARIRRWYTRRINAGLISKMPRIEILLTRVDQRLVDLAGQYAIDYFRDKPIGQFKSLPATASRSSSKSHLPYQS</sequence>
<accession>G2YR76</accession>
<dbReference type="EMBL" id="FQ790350">
    <property type="protein sequence ID" value="CCD54124.1"/>
    <property type="molecule type" value="Genomic_DNA"/>
</dbReference>
<name>G2YR76_BOTF4</name>
<dbReference type="OrthoDB" id="3473305at2759"/>
<dbReference type="Proteomes" id="UP000008177">
    <property type="component" value="Unplaced contigs"/>
</dbReference>
<dbReference type="Pfam" id="PF20150">
    <property type="entry name" value="2EXR"/>
    <property type="match status" value="1"/>
</dbReference>
<evidence type="ECO:0000313" key="2">
    <source>
        <dbReference type="EMBL" id="CCD54124.1"/>
    </source>
</evidence>
<dbReference type="HOGENOM" id="CLU_860496_0_0_1"/>
<dbReference type="InParanoid" id="G2YR76"/>
<organism evidence="2 3">
    <name type="scientific">Botryotinia fuckeliana (strain T4)</name>
    <name type="common">Noble rot fungus</name>
    <name type="synonym">Botrytis cinerea</name>
    <dbReference type="NCBI Taxonomy" id="999810"/>
    <lineage>
        <taxon>Eukaryota</taxon>
        <taxon>Fungi</taxon>
        <taxon>Dikarya</taxon>
        <taxon>Ascomycota</taxon>
        <taxon>Pezizomycotina</taxon>
        <taxon>Leotiomycetes</taxon>
        <taxon>Helotiales</taxon>
        <taxon>Sclerotiniaceae</taxon>
        <taxon>Botrytis</taxon>
    </lineage>
</organism>
<reference evidence="3" key="1">
    <citation type="journal article" date="2011" name="PLoS Genet.">
        <title>Genomic analysis of the necrotrophic fungal pathogens Sclerotinia sclerotiorum and Botrytis cinerea.</title>
        <authorList>
            <person name="Amselem J."/>
            <person name="Cuomo C.A."/>
            <person name="van Kan J.A."/>
            <person name="Viaud M."/>
            <person name="Benito E.P."/>
            <person name="Couloux A."/>
            <person name="Coutinho P.M."/>
            <person name="de Vries R.P."/>
            <person name="Dyer P.S."/>
            <person name="Fillinger S."/>
            <person name="Fournier E."/>
            <person name="Gout L."/>
            <person name="Hahn M."/>
            <person name="Kohn L."/>
            <person name="Lapalu N."/>
            <person name="Plummer K.M."/>
            <person name="Pradier J.M."/>
            <person name="Quevillon E."/>
            <person name="Sharon A."/>
            <person name="Simon A."/>
            <person name="ten Have A."/>
            <person name="Tudzynski B."/>
            <person name="Tudzynski P."/>
            <person name="Wincker P."/>
            <person name="Andrew M."/>
            <person name="Anthouard V."/>
            <person name="Beever R.E."/>
            <person name="Beffa R."/>
            <person name="Benoit I."/>
            <person name="Bouzid O."/>
            <person name="Brault B."/>
            <person name="Chen Z."/>
            <person name="Choquer M."/>
            <person name="Collemare J."/>
            <person name="Cotton P."/>
            <person name="Danchin E.G."/>
            <person name="Da Silva C."/>
            <person name="Gautier A."/>
            <person name="Giraud C."/>
            <person name="Giraud T."/>
            <person name="Gonzalez C."/>
            <person name="Grossetete S."/>
            <person name="Guldener U."/>
            <person name="Henrissat B."/>
            <person name="Howlett B.J."/>
            <person name="Kodira C."/>
            <person name="Kretschmer M."/>
            <person name="Lappartient A."/>
            <person name="Leroch M."/>
            <person name="Levis C."/>
            <person name="Mauceli E."/>
            <person name="Neuveglise C."/>
            <person name="Oeser B."/>
            <person name="Pearson M."/>
            <person name="Poulain J."/>
            <person name="Poussereau N."/>
            <person name="Quesneville H."/>
            <person name="Rascle C."/>
            <person name="Schumacher J."/>
            <person name="Segurens B."/>
            <person name="Sexton A."/>
            <person name="Silva E."/>
            <person name="Sirven C."/>
            <person name="Soanes D.M."/>
            <person name="Talbot N.J."/>
            <person name="Templeton M."/>
            <person name="Yandava C."/>
            <person name="Yarden O."/>
            <person name="Zeng Q."/>
            <person name="Rollins J.A."/>
            <person name="Lebrun M.H."/>
            <person name="Dickman M."/>
        </authorList>
    </citation>
    <scope>NUCLEOTIDE SEQUENCE [LARGE SCALE GENOMIC DNA]</scope>
    <source>
        <strain evidence="3">T4</strain>
    </source>
</reference>
<feature type="domain" description="2EXR" evidence="1">
    <location>
        <begin position="90"/>
        <end position="172"/>
    </location>
</feature>
<protein>
    <recommendedName>
        <fullName evidence="1">2EXR domain-containing protein</fullName>
    </recommendedName>
</protein>
<evidence type="ECO:0000259" key="1">
    <source>
        <dbReference type="Pfam" id="PF20150"/>
    </source>
</evidence>